<evidence type="ECO:0000313" key="6">
    <source>
        <dbReference type="EMBL" id="KAJ9182140.1"/>
    </source>
</evidence>
<evidence type="ECO:0000313" key="7">
    <source>
        <dbReference type="Proteomes" id="UP001174677"/>
    </source>
</evidence>
<dbReference type="InterPro" id="IPR015300">
    <property type="entry name" value="DNA-bd_pseudobarrel_sf"/>
</dbReference>
<comment type="subcellular location">
    <subcellularLocation>
        <location evidence="1">Nucleus</location>
    </subcellularLocation>
</comment>
<keyword evidence="7" id="KW-1185">Reference proteome</keyword>
<keyword evidence="2" id="KW-0805">Transcription regulation</keyword>
<keyword evidence="5" id="KW-0539">Nucleus</keyword>
<name>A0ABQ9MT56_HEVBR</name>
<keyword evidence="3" id="KW-0238">DNA-binding</keyword>
<dbReference type="Gene3D" id="2.40.330.10">
    <property type="entry name" value="DNA-binding pseudobarrel domain"/>
    <property type="match status" value="1"/>
</dbReference>
<gene>
    <name evidence="6" type="ORF">P3X46_006166</name>
</gene>
<accession>A0ABQ9MT56</accession>
<comment type="caution">
    <text evidence="6">The sequence shown here is derived from an EMBL/GenBank/DDBJ whole genome shotgun (WGS) entry which is preliminary data.</text>
</comment>
<evidence type="ECO:0008006" key="8">
    <source>
        <dbReference type="Google" id="ProtNLM"/>
    </source>
</evidence>
<evidence type="ECO:0000256" key="4">
    <source>
        <dbReference type="ARBA" id="ARBA00023163"/>
    </source>
</evidence>
<protein>
    <recommendedName>
        <fullName evidence="8">TF-B3 domain-containing protein</fullName>
    </recommendedName>
</protein>
<sequence length="72" mass="8900">MKGNEYKKAFKIWVFKVYVLTTGWKELYMKHGLLENEDFVAIWMFRHVTTKKLCFVISSRRLPIYEPIKRRW</sequence>
<keyword evidence="4" id="KW-0804">Transcription</keyword>
<proteinExistence type="predicted"/>
<reference evidence="6" key="1">
    <citation type="journal article" date="2023" name="Plant Biotechnol. J.">
        <title>Chromosome-level wild Hevea brasiliensis genome provides new tools for genomic-assisted breeding and valuable loci to elevate rubber yield.</title>
        <authorList>
            <person name="Cheng H."/>
            <person name="Song X."/>
            <person name="Hu Y."/>
            <person name="Wu T."/>
            <person name="Yang Q."/>
            <person name="An Z."/>
            <person name="Feng S."/>
            <person name="Deng Z."/>
            <person name="Wu W."/>
            <person name="Zeng X."/>
            <person name="Tu M."/>
            <person name="Wang X."/>
            <person name="Huang H."/>
        </authorList>
    </citation>
    <scope>NUCLEOTIDE SEQUENCE</scope>
    <source>
        <strain evidence="6">MT/VB/25A 57/8</strain>
    </source>
</reference>
<organism evidence="6 7">
    <name type="scientific">Hevea brasiliensis</name>
    <name type="common">Para rubber tree</name>
    <name type="synonym">Siphonia brasiliensis</name>
    <dbReference type="NCBI Taxonomy" id="3981"/>
    <lineage>
        <taxon>Eukaryota</taxon>
        <taxon>Viridiplantae</taxon>
        <taxon>Streptophyta</taxon>
        <taxon>Embryophyta</taxon>
        <taxon>Tracheophyta</taxon>
        <taxon>Spermatophyta</taxon>
        <taxon>Magnoliopsida</taxon>
        <taxon>eudicotyledons</taxon>
        <taxon>Gunneridae</taxon>
        <taxon>Pentapetalae</taxon>
        <taxon>rosids</taxon>
        <taxon>fabids</taxon>
        <taxon>Malpighiales</taxon>
        <taxon>Euphorbiaceae</taxon>
        <taxon>Crotonoideae</taxon>
        <taxon>Micrandreae</taxon>
        <taxon>Hevea</taxon>
    </lineage>
</organism>
<evidence type="ECO:0000256" key="5">
    <source>
        <dbReference type="ARBA" id="ARBA00023242"/>
    </source>
</evidence>
<evidence type="ECO:0000256" key="1">
    <source>
        <dbReference type="ARBA" id="ARBA00004123"/>
    </source>
</evidence>
<evidence type="ECO:0000256" key="2">
    <source>
        <dbReference type="ARBA" id="ARBA00023015"/>
    </source>
</evidence>
<evidence type="ECO:0000256" key="3">
    <source>
        <dbReference type="ARBA" id="ARBA00023125"/>
    </source>
</evidence>
<dbReference type="EMBL" id="JARPOI010000004">
    <property type="protein sequence ID" value="KAJ9182140.1"/>
    <property type="molecule type" value="Genomic_DNA"/>
</dbReference>
<dbReference type="Proteomes" id="UP001174677">
    <property type="component" value="Chromosome 4"/>
</dbReference>